<reference evidence="3" key="1">
    <citation type="submission" date="2022-11" db="UniProtKB">
        <authorList>
            <consortium name="WormBaseParasite"/>
        </authorList>
    </citation>
    <scope>IDENTIFICATION</scope>
</reference>
<dbReference type="Proteomes" id="UP000887565">
    <property type="component" value="Unplaced"/>
</dbReference>
<name>A0A915JUU9_ROMCU</name>
<keyword evidence="1" id="KW-1133">Transmembrane helix</keyword>
<keyword evidence="1" id="KW-0472">Membrane</keyword>
<protein>
    <submittedName>
        <fullName evidence="3">Uncharacterized protein</fullName>
    </submittedName>
</protein>
<dbReference type="WBParaSite" id="nRc.2.0.1.t30046-RA">
    <property type="protein sequence ID" value="nRc.2.0.1.t30046-RA"/>
    <property type="gene ID" value="nRc.2.0.1.g30046"/>
</dbReference>
<feature type="transmembrane region" description="Helical" evidence="1">
    <location>
        <begin position="51"/>
        <end position="72"/>
    </location>
</feature>
<keyword evidence="2" id="KW-1185">Reference proteome</keyword>
<evidence type="ECO:0000256" key="1">
    <source>
        <dbReference type="SAM" id="Phobius"/>
    </source>
</evidence>
<accession>A0A915JUU9</accession>
<dbReference type="AlphaFoldDB" id="A0A915JUU9"/>
<evidence type="ECO:0000313" key="2">
    <source>
        <dbReference type="Proteomes" id="UP000887565"/>
    </source>
</evidence>
<organism evidence="2 3">
    <name type="scientific">Romanomermis culicivorax</name>
    <name type="common">Nematode worm</name>
    <dbReference type="NCBI Taxonomy" id="13658"/>
    <lineage>
        <taxon>Eukaryota</taxon>
        <taxon>Metazoa</taxon>
        <taxon>Ecdysozoa</taxon>
        <taxon>Nematoda</taxon>
        <taxon>Enoplea</taxon>
        <taxon>Dorylaimia</taxon>
        <taxon>Mermithida</taxon>
        <taxon>Mermithoidea</taxon>
        <taxon>Mermithidae</taxon>
        <taxon>Romanomermis</taxon>
    </lineage>
</organism>
<proteinExistence type="predicted"/>
<sequence>MSGSSASSSSVKIIADGDSIALVIDDRRLMRRLSSLVSIIFEPWTYGGNEIFFVVVILVAYDGGITWETFLFRYRNARLSIITERIGTLNNVRA</sequence>
<evidence type="ECO:0000313" key="3">
    <source>
        <dbReference type="WBParaSite" id="nRc.2.0.1.t30046-RA"/>
    </source>
</evidence>
<keyword evidence="1" id="KW-0812">Transmembrane</keyword>